<name>A0ABD3SHJ4_9STRA</name>
<evidence type="ECO:0000313" key="1">
    <source>
        <dbReference type="EMBL" id="KAL3823876.1"/>
    </source>
</evidence>
<reference evidence="1 2" key="1">
    <citation type="submission" date="2024-10" db="EMBL/GenBank/DDBJ databases">
        <title>Updated reference genomes for cyclostephanoid diatoms.</title>
        <authorList>
            <person name="Roberts W.R."/>
            <person name="Alverson A.J."/>
        </authorList>
    </citation>
    <scope>NUCLEOTIDE SEQUENCE [LARGE SCALE GENOMIC DNA]</scope>
    <source>
        <strain evidence="1 2">AJA228-03</strain>
    </source>
</reference>
<dbReference type="Proteomes" id="UP001530377">
    <property type="component" value="Unassembled WGS sequence"/>
</dbReference>
<protein>
    <recommendedName>
        <fullName evidence="3">Feruloyl esterase</fullName>
    </recommendedName>
</protein>
<accession>A0ABD3SHJ4</accession>
<keyword evidence="2" id="KW-1185">Reference proteome</keyword>
<dbReference type="AlphaFoldDB" id="A0ABD3SHJ4"/>
<proteinExistence type="predicted"/>
<dbReference type="EMBL" id="JALLPB020000027">
    <property type="protein sequence ID" value="KAL3823876.1"/>
    <property type="molecule type" value="Genomic_DNA"/>
</dbReference>
<evidence type="ECO:0000313" key="2">
    <source>
        <dbReference type="Proteomes" id="UP001530377"/>
    </source>
</evidence>
<sequence length="341" mass="36910">MSTLIKCEERRAVEVPDCKEASPDDCHRSFHLFLPSIICGDGGDARGGGVRLVDVDRGDGSTRDDGVSLSSFDASVGTLPLVFGIHCYGCTVASIRIFVEHANSNNMVLVLPEGLHNSFNARHCCGYALENDIDDVGFLELVQSMLSEEYPFVQKRFSYAVGWSNGGEVDDAYGVSTEKDISFITPPLSDIGFMVMHAASLFRSISPISGYINFIDPALKWENASEPGKGIFLHHGSDDPFVRPGGCCNNPAMPKCCCDISADVCVTVMDVARNWALEVNDCELTDSPSSLSMEIRGKRIKCSTTTGSGCKSNTTICLHDASGHFNSPSFNEAFPFAKEND</sequence>
<gene>
    <name evidence="1" type="ORF">ACHAXA_005458</name>
</gene>
<dbReference type="Gene3D" id="3.40.50.1820">
    <property type="entry name" value="alpha/beta hydrolase"/>
    <property type="match status" value="1"/>
</dbReference>
<dbReference type="InterPro" id="IPR029058">
    <property type="entry name" value="AB_hydrolase_fold"/>
</dbReference>
<comment type="caution">
    <text evidence="1">The sequence shown here is derived from an EMBL/GenBank/DDBJ whole genome shotgun (WGS) entry which is preliminary data.</text>
</comment>
<organism evidence="1 2">
    <name type="scientific">Cyclostephanos tholiformis</name>
    <dbReference type="NCBI Taxonomy" id="382380"/>
    <lineage>
        <taxon>Eukaryota</taxon>
        <taxon>Sar</taxon>
        <taxon>Stramenopiles</taxon>
        <taxon>Ochrophyta</taxon>
        <taxon>Bacillariophyta</taxon>
        <taxon>Coscinodiscophyceae</taxon>
        <taxon>Thalassiosirophycidae</taxon>
        <taxon>Stephanodiscales</taxon>
        <taxon>Stephanodiscaceae</taxon>
        <taxon>Cyclostephanos</taxon>
    </lineage>
</organism>
<dbReference type="SUPFAM" id="SSF53474">
    <property type="entry name" value="alpha/beta-Hydrolases"/>
    <property type="match status" value="1"/>
</dbReference>
<evidence type="ECO:0008006" key="3">
    <source>
        <dbReference type="Google" id="ProtNLM"/>
    </source>
</evidence>